<dbReference type="PANTHER" id="PTHR30250">
    <property type="entry name" value="PST FAMILY PREDICTED COLANIC ACID TRANSPORTER"/>
    <property type="match status" value="1"/>
</dbReference>
<keyword evidence="6 7" id="KW-0472">Membrane</keyword>
<evidence type="ECO:0000256" key="6">
    <source>
        <dbReference type="ARBA" id="ARBA00023136"/>
    </source>
</evidence>
<dbReference type="Proteomes" id="UP000309819">
    <property type="component" value="Unassembled WGS sequence"/>
</dbReference>
<dbReference type="GO" id="GO:0005886">
    <property type="term" value="C:plasma membrane"/>
    <property type="evidence" value="ECO:0007669"/>
    <property type="project" value="UniProtKB-SubCell"/>
</dbReference>
<evidence type="ECO:0000256" key="2">
    <source>
        <dbReference type="ARBA" id="ARBA00007430"/>
    </source>
</evidence>
<keyword evidence="5 7" id="KW-1133">Transmembrane helix</keyword>
<sequence length="441" mass="48263">MSNHMNSIGSSRYKRVLSRFLPKHGSARNVITLMTGTALGQAIPVAISPLLTRLYSPAEFGVFALYMALVAVLSVLATGRYELAIMVPRSERSAAAIVALAIACCAGVSALLLLIILVFHDQLVVLFNLAGSTYWLYWVPLSVMLMGANQSLNYWCNRHAYYKRMSTTRIAQNTGMSTAHVALGYGGLGMLGLIIGAVLGYLTAFSLLFLASGRRKLFTGMSIARMHKMARRHVDFPKFLVLAHGFNMASFQSPVVLLGSFFGSSVAGFFMLTQRVIGAPMSIVAGAIGDVFRQQASERYARTGECVALYRKTFVRLLILSLPPFAVFYVVAPDFFAWVFGEAWRVSGEYARVLAPMLFFQFITSPLSCLFFIAGKQRLDLLWQSGLFVTVCGSLVLGGVSQDVGLALHAFSYGYCILYIINGVMTYRFAKGRGVSLNYGS</sequence>
<keyword evidence="9" id="KW-1185">Reference proteome</keyword>
<feature type="transmembrane region" description="Helical" evidence="7">
    <location>
        <begin position="353"/>
        <end position="374"/>
    </location>
</feature>
<evidence type="ECO:0000313" key="8">
    <source>
        <dbReference type="EMBL" id="TLP61158.1"/>
    </source>
</evidence>
<accession>A0A5R8Z5S2</accession>
<keyword evidence="4 7" id="KW-0812">Transmembrane</keyword>
<dbReference type="Pfam" id="PF13440">
    <property type="entry name" value="Polysacc_synt_3"/>
    <property type="match status" value="1"/>
</dbReference>
<feature type="transmembrane region" description="Helical" evidence="7">
    <location>
        <begin position="251"/>
        <end position="272"/>
    </location>
</feature>
<dbReference type="InterPro" id="IPR050833">
    <property type="entry name" value="Poly_Biosynth_Transport"/>
</dbReference>
<feature type="transmembrane region" description="Helical" evidence="7">
    <location>
        <begin position="134"/>
        <end position="156"/>
    </location>
</feature>
<evidence type="ECO:0000256" key="3">
    <source>
        <dbReference type="ARBA" id="ARBA00022475"/>
    </source>
</evidence>
<feature type="transmembrane region" description="Helical" evidence="7">
    <location>
        <begin position="182"/>
        <end position="211"/>
    </location>
</feature>
<feature type="transmembrane region" description="Helical" evidence="7">
    <location>
        <begin position="63"/>
        <end position="83"/>
    </location>
</feature>
<feature type="transmembrane region" description="Helical" evidence="7">
    <location>
        <begin position="317"/>
        <end position="341"/>
    </location>
</feature>
<dbReference type="AlphaFoldDB" id="A0A5R8Z5S2"/>
<feature type="transmembrane region" description="Helical" evidence="7">
    <location>
        <begin position="95"/>
        <end position="119"/>
    </location>
</feature>
<feature type="transmembrane region" description="Helical" evidence="7">
    <location>
        <begin position="30"/>
        <end position="51"/>
    </location>
</feature>
<dbReference type="OrthoDB" id="3831435at2"/>
<dbReference type="PANTHER" id="PTHR30250:SF10">
    <property type="entry name" value="LIPOPOLYSACCHARIDE BIOSYNTHESIS PROTEIN WZXC"/>
    <property type="match status" value="1"/>
</dbReference>
<evidence type="ECO:0000256" key="7">
    <source>
        <dbReference type="SAM" id="Phobius"/>
    </source>
</evidence>
<organism evidence="8 9">
    <name type="scientific">Pseudomonas mosselii</name>
    <dbReference type="NCBI Taxonomy" id="78327"/>
    <lineage>
        <taxon>Bacteria</taxon>
        <taxon>Pseudomonadati</taxon>
        <taxon>Pseudomonadota</taxon>
        <taxon>Gammaproteobacteria</taxon>
        <taxon>Pseudomonadales</taxon>
        <taxon>Pseudomonadaceae</taxon>
        <taxon>Pseudomonas</taxon>
    </lineage>
</organism>
<comment type="caution">
    <text evidence="8">The sequence shown here is derived from an EMBL/GenBank/DDBJ whole genome shotgun (WGS) entry which is preliminary data.</text>
</comment>
<dbReference type="EMBL" id="VAUO01000004">
    <property type="protein sequence ID" value="TLP61158.1"/>
    <property type="molecule type" value="Genomic_DNA"/>
</dbReference>
<comment type="similarity">
    <text evidence="2">Belongs to the polysaccharide synthase family.</text>
</comment>
<feature type="transmembrane region" description="Helical" evidence="7">
    <location>
        <begin position="406"/>
        <end position="427"/>
    </location>
</feature>
<comment type="subcellular location">
    <subcellularLocation>
        <location evidence="1">Cell membrane</location>
        <topology evidence="1">Multi-pass membrane protein</topology>
    </subcellularLocation>
</comment>
<feature type="transmembrane region" description="Helical" evidence="7">
    <location>
        <begin position="381"/>
        <end position="400"/>
    </location>
</feature>
<evidence type="ECO:0000256" key="5">
    <source>
        <dbReference type="ARBA" id="ARBA00022989"/>
    </source>
</evidence>
<evidence type="ECO:0000313" key="9">
    <source>
        <dbReference type="Proteomes" id="UP000309819"/>
    </source>
</evidence>
<proteinExistence type="inferred from homology"/>
<evidence type="ECO:0000256" key="1">
    <source>
        <dbReference type="ARBA" id="ARBA00004651"/>
    </source>
</evidence>
<keyword evidence="3" id="KW-1003">Cell membrane</keyword>
<reference evidence="8 9" key="1">
    <citation type="submission" date="2019-05" db="EMBL/GenBank/DDBJ databases">
        <title>Pseudomonas sp. SC006 isolated from lettuce that can produce HBGAs.</title>
        <authorList>
            <person name="Wang D."/>
            <person name="Liao N."/>
            <person name="Liu D."/>
            <person name="Zhang Z."/>
            <person name="Zou S."/>
        </authorList>
    </citation>
    <scope>NUCLEOTIDE SEQUENCE [LARGE SCALE GENOMIC DNA]</scope>
    <source>
        <strain evidence="8 9">SC006</strain>
    </source>
</reference>
<evidence type="ECO:0000256" key="4">
    <source>
        <dbReference type="ARBA" id="ARBA00022692"/>
    </source>
</evidence>
<gene>
    <name evidence="8" type="ORF">FEM01_11250</name>
</gene>
<protein>
    <submittedName>
        <fullName evidence="8">Lipopolysaccharide biosynthesis protein</fullName>
    </submittedName>
</protein>
<name>A0A5R8Z5S2_9PSED</name>